<protein>
    <submittedName>
        <fullName evidence="2">Uncharacterized protein</fullName>
    </submittedName>
</protein>
<gene>
    <name evidence="2" type="ORF">SI8410_08011336</name>
</gene>
<dbReference type="PANTHER" id="PTHR33132:SF135">
    <property type="entry name" value="OS02G0799700 PROTEIN"/>
    <property type="match status" value="1"/>
</dbReference>
<feature type="region of interest" description="Disordered" evidence="1">
    <location>
        <begin position="1"/>
        <end position="43"/>
    </location>
</feature>
<dbReference type="EMBL" id="LR746271">
    <property type="protein sequence ID" value="CAA7400658.1"/>
    <property type="molecule type" value="Genomic_DNA"/>
</dbReference>
<evidence type="ECO:0000256" key="1">
    <source>
        <dbReference type="SAM" id="MobiDB-lite"/>
    </source>
</evidence>
<feature type="compositionally biased region" description="Low complexity" evidence="1">
    <location>
        <begin position="73"/>
        <end position="97"/>
    </location>
</feature>
<reference evidence="2" key="1">
    <citation type="submission" date="2020-02" db="EMBL/GenBank/DDBJ databases">
        <authorList>
            <person name="Scholz U."/>
            <person name="Mascher M."/>
            <person name="Fiebig A."/>
        </authorList>
    </citation>
    <scope>NUCLEOTIDE SEQUENCE</scope>
</reference>
<accession>A0A7I8KU84</accession>
<evidence type="ECO:0000313" key="2">
    <source>
        <dbReference type="EMBL" id="CAA7400658.1"/>
    </source>
</evidence>
<name>A0A7I8KU84_SPIIN</name>
<dbReference type="AlphaFoldDB" id="A0A7I8KU84"/>
<sequence length="97" mass="10511">MSHRNKENNRLHHREQTPQNISTKKSCPADYSQLPAQSYGHGENQVAGELPKCVCAPATHAGSFRCRLHRANSHSQSATPASSSSALATSTRTVEAQ</sequence>
<evidence type="ECO:0000313" key="3">
    <source>
        <dbReference type="Proteomes" id="UP000663760"/>
    </source>
</evidence>
<feature type="compositionally biased region" description="Basic and acidic residues" evidence="1">
    <location>
        <begin position="1"/>
        <end position="16"/>
    </location>
</feature>
<organism evidence="2 3">
    <name type="scientific">Spirodela intermedia</name>
    <name type="common">Intermediate duckweed</name>
    <dbReference type="NCBI Taxonomy" id="51605"/>
    <lineage>
        <taxon>Eukaryota</taxon>
        <taxon>Viridiplantae</taxon>
        <taxon>Streptophyta</taxon>
        <taxon>Embryophyta</taxon>
        <taxon>Tracheophyta</taxon>
        <taxon>Spermatophyta</taxon>
        <taxon>Magnoliopsida</taxon>
        <taxon>Liliopsida</taxon>
        <taxon>Araceae</taxon>
        <taxon>Lemnoideae</taxon>
        <taxon>Spirodela</taxon>
    </lineage>
</organism>
<dbReference type="OrthoDB" id="1932391at2759"/>
<dbReference type="Proteomes" id="UP000663760">
    <property type="component" value="Chromosome 8"/>
</dbReference>
<keyword evidence="3" id="KW-1185">Reference proteome</keyword>
<proteinExistence type="predicted"/>
<dbReference type="PANTHER" id="PTHR33132">
    <property type="entry name" value="OSJNBB0118P14.9 PROTEIN"/>
    <property type="match status" value="1"/>
</dbReference>
<feature type="region of interest" description="Disordered" evidence="1">
    <location>
        <begin position="70"/>
        <end position="97"/>
    </location>
</feature>